<dbReference type="InterPro" id="IPR050582">
    <property type="entry name" value="HAD-like_SerB"/>
</dbReference>
<dbReference type="NCBIfam" id="TIGR01490">
    <property type="entry name" value="HAD-SF-IB-hyp1"/>
    <property type="match status" value="1"/>
</dbReference>
<reference evidence="6" key="2">
    <citation type="submission" date="2010-01" db="EMBL/GenBank/DDBJ databases">
        <title>The complete genome of Conexibacter woesei DSM 14684.</title>
        <authorList>
            <consortium name="US DOE Joint Genome Institute (JGI-PGF)"/>
            <person name="Lucas S."/>
            <person name="Copeland A."/>
            <person name="Lapidus A."/>
            <person name="Glavina del Rio T."/>
            <person name="Dalin E."/>
            <person name="Tice H."/>
            <person name="Bruce D."/>
            <person name="Goodwin L."/>
            <person name="Pitluck S."/>
            <person name="Kyrpides N."/>
            <person name="Mavromatis K."/>
            <person name="Ivanova N."/>
            <person name="Mikhailova N."/>
            <person name="Chertkov O."/>
            <person name="Brettin T."/>
            <person name="Detter J.C."/>
            <person name="Han C."/>
            <person name="Larimer F."/>
            <person name="Land M."/>
            <person name="Hauser L."/>
            <person name="Markowitz V."/>
            <person name="Cheng J.-F."/>
            <person name="Hugenholtz P."/>
            <person name="Woyke T."/>
            <person name="Wu D."/>
            <person name="Pukall R."/>
            <person name="Steenblock K."/>
            <person name="Schneider S."/>
            <person name="Klenk H.-P."/>
            <person name="Eisen J.A."/>
        </authorList>
    </citation>
    <scope>NUCLEOTIDE SEQUENCE [LARGE SCALE GENOMIC DNA]</scope>
    <source>
        <strain evidence="6">DSM 14684 / CIP 108061 / JCM 11494 / NBRC 100937 / ID131577</strain>
    </source>
</reference>
<dbReference type="eggNOG" id="COG0560">
    <property type="taxonomic scope" value="Bacteria"/>
</dbReference>
<dbReference type="NCBIfam" id="TIGR01488">
    <property type="entry name" value="HAD-SF-IB"/>
    <property type="match status" value="1"/>
</dbReference>
<dbReference type="CDD" id="cd02612">
    <property type="entry name" value="HAD_PGPPase"/>
    <property type="match status" value="1"/>
</dbReference>
<evidence type="ECO:0000256" key="1">
    <source>
        <dbReference type="ARBA" id="ARBA00009184"/>
    </source>
</evidence>
<dbReference type="Pfam" id="PF12710">
    <property type="entry name" value="HAD"/>
    <property type="match status" value="1"/>
</dbReference>
<dbReference type="GO" id="GO:0016787">
    <property type="term" value="F:hydrolase activity"/>
    <property type="evidence" value="ECO:0007669"/>
    <property type="project" value="UniProtKB-KW"/>
</dbReference>
<evidence type="ECO:0000256" key="2">
    <source>
        <dbReference type="ARBA" id="ARBA00022723"/>
    </source>
</evidence>
<dbReference type="EMBL" id="CP001854">
    <property type="protein sequence ID" value="ADB53057.1"/>
    <property type="molecule type" value="Genomic_DNA"/>
</dbReference>
<dbReference type="PANTHER" id="PTHR43344:SF13">
    <property type="entry name" value="PHOSPHATASE RV3661-RELATED"/>
    <property type="match status" value="1"/>
</dbReference>
<evidence type="ECO:0000256" key="3">
    <source>
        <dbReference type="ARBA" id="ARBA00022801"/>
    </source>
</evidence>
<organism evidence="5 6">
    <name type="scientific">Conexibacter woesei (strain DSM 14684 / CCUG 47730 / CIP 108061 / JCM 11494 / NBRC 100937 / ID131577)</name>
    <dbReference type="NCBI Taxonomy" id="469383"/>
    <lineage>
        <taxon>Bacteria</taxon>
        <taxon>Bacillati</taxon>
        <taxon>Actinomycetota</taxon>
        <taxon>Thermoleophilia</taxon>
        <taxon>Solirubrobacterales</taxon>
        <taxon>Conexibacteraceae</taxon>
        <taxon>Conexibacter</taxon>
    </lineage>
</organism>
<gene>
    <name evidence="5" type="ordered locus">Cwoe_4644</name>
</gene>
<reference evidence="5 6" key="1">
    <citation type="journal article" date="2010" name="Stand. Genomic Sci.">
        <title>Complete genome sequence of Conexibacter woesei type strain (ID131577).</title>
        <authorList>
            <person name="Pukall R."/>
            <person name="Lapidus A."/>
            <person name="Glavina Del Rio T."/>
            <person name="Copeland A."/>
            <person name="Tice H."/>
            <person name="Cheng J.-F."/>
            <person name="Lucas S."/>
            <person name="Chen F."/>
            <person name="Nolan M."/>
            <person name="Bruce D."/>
            <person name="Goodwin L."/>
            <person name="Pitluck S."/>
            <person name="Mavromatis K."/>
            <person name="Ivanova N."/>
            <person name="Ovchinnikova G."/>
            <person name="Pati A."/>
            <person name="Chen A."/>
            <person name="Palaniappan K."/>
            <person name="Land M."/>
            <person name="Hauser L."/>
            <person name="Chang Y.-J."/>
            <person name="Jeffries C.D."/>
            <person name="Chain P."/>
            <person name="Meincke L."/>
            <person name="Sims D."/>
            <person name="Brettin T."/>
            <person name="Detter J.C."/>
            <person name="Rohde M."/>
            <person name="Goeker M."/>
            <person name="Bristow J."/>
            <person name="Eisen J.A."/>
            <person name="Markowitz V."/>
            <person name="Kyrpides N.C."/>
            <person name="Klenk H.-P."/>
            <person name="Hugenholtz P."/>
        </authorList>
    </citation>
    <scope>NUCLEOTIDE SEQUENCE [LARGE SCALE GENOMIC DNA]</scope>
    <source>
        <strain evidence="6">DSM 14684 / CIP 108061 / JCM 11494 / NBRC 100937 / ID131577</strain>
    </source>
</reference>
<dbReference type="RefSeq" id="WP_012936108.1">
    <property type="nucleotide sequence ID" value="NC_013739.1"/>
</dbReference>
<dbReference type="Gene3D" id="1.20.1440.100">
    <property type="entry name" value="SG protein - dephosphorylation function"/>
    <property type="match status" value="1"/>
</dbReference>
<protein>
    <submittedName>
        <fullName evidence="5">HAD-superfamily subfamily IB hydrolase, TIGR01490</fullName>
    </submittedName>
</protein>
<dbReference type="InterPro" id="IPR036412">
    <property type="entry name" value="HAD-like_sf"/>
</dbReference>
<dbReference type="Proteomes" id="UP000008229">
    <property type="component" value="Chromosome"/>
</dbReference>
<dbReference type="AlphaFoldDB" id="D3F962"/>
<evidence type="ECO:0000313" key="5">
    <source>
        <dbReference type="EMBL" id="ADB53057.1"/>
    </source>
</evidence>
<dbReference type="InterPro" id="IPR006385">
    <property type="entry name" value="HAD_hydro_SerB1"/>
</dbReference>
<accession>D3F962</accession>
<dbReference type="SUPFAM" id="SSF56784">
    <property type="entry name" value="HAD-like"/>
    <property type="match status" value="1"/>
</dbReference>
<dbReference type="GO" id="GO:0046872">
    <property type="term" value="F:metal ion binding"/>
    <property type="evidence" value="ECO:0007669"/>
    <property type="project" value="UniProtKB-KW"/>
</dbReference>
<keyword evidence="3 5" id="KW-0378">Hydrolase</keyword>
<sequence length="286" mass="30815">MSGTPDSVAPDGAGVAEVEGGAPRGAAFFDLDRTLMVGSSAFEFARAAYRHGILTRRQLAAGAMANLKFRLSGSTDAGTDQVREQIFKLLEDLPVRDLLRLGPEMLAGILPRIYPQMLRVAYEHQDAGRPVYIVTAAAHELAEVLAHVLTFDGGLGARSEVRDGVYTGRPDGPFTYREGKAEAIRALAIREGFELSESWAYSDSESDLPMLRAVGHPVAVNPDAELGRVAREEGWQVLRFERLGRRLTLTGTAVAAVAIGGAGTLMVGRRRAAPAPPPASRVRWLR</sequence>
<dbReference type="KEGG" id="cwo:Cwoe_4644"/>
<name>D3F962_CONWI</name>
<dbReference type="PANTHER" id="PTHR43344">
    <property type="entry name" value="PHOSPHOSERINE PHOSPHATASE"/>
    <property type="match status" value="1"/>
</dbReference>
<comment type="similarity">
    <text evidence="1">Belongs to the HAD-like hydrolase superfamily. SerB family.</text>
</comment>
<dbReference type="STRING" id="469383.Cwoe_4644"/>
<keyword evidence="2" id="KW-0479">Metal-binding</keyword>
<dbReference type="Gene3D" id="3.40.50.1000">
    <property type="entry name" value="HAD superfamily/HAD-like"/>
    <property type="match status" value="1"/>
</dbReference>
<evidence type="ECO:0000256" key="4">
    <source>
        <dbReference type="ARBA" id="ARBA00022842"/>
    </source>
</evidence>
<proteinExistence type="inferred from homology"/>
<keyword evidence="6" id="KW-1185">Reference proteome</keyword>
<evidence type="ECO:0000313" key="6">
    <source>
        <dbReference type="Proteomes" id="UP000008229"/>
    </source>
</evidence>
<dbReference type="HOGENOM" id="CLU_052657_0_0_11"/>
<keyword evidence="4" id="KW-0460">Magnesium</keyword>
<dbReference type="InterPro" id="IPR023214">
    <property type="entry name" value="HAD_sf"/>
</dbReference>